<sequence length="165" mass="18181">MSDLLNPPPQLPSPVADLQAIYGLPSQNGFGSAVFYEQVEPAEDLEQVALKVYRYFVGDLWDRFGEAAWMTPWKQVYRRKPGDTHQIIAEMRAIADSNAALLMPLLLDDREDAEAAQTALSAVYDDMTMVDLALYTLGDGAALSGILVAGRRMIGDTTLLIFLLD</sequence>
<organism evidence="1 2">
    <name type="scientific">Pegethrix bostrychoides GSE-TBD4-15B</name>
    <dbReference type="NCBI Taxonomy" id="2839662"/>
    <lineage>
        <taxon>Bacteria</taxon>
        <taxon>Bacillati</taxon>
        <taxon>Cyanobacteriota</taxon>
        <taxon>Cyanophyceae</taxon>
        <taxon>Oculatellales</taxon>
        <taxon>Oculatellaceae</taxon>
        <taxon>Pegethrix</taxon>
    </lineage>
</organism>
<gene>
    <name evidence="1" type="ORF">KME07_16900</name>
</gene>
<proteinExistence type="predicted"/>
<evidence type="ECO:0000313" key="1">
    <source>
        <dbReference type="EMBL" id="MBW4467106.1"/>
    </source>
</evidence>
<protein>
    <submittedName>
        <fullName evidence="1">Uncharacterized protein</fullName>
    </submittedName>
</protein>
<accession>A0A951PCL5</accession>
<name>A0A951PCL5_9CYAN</name>
<dbReference type="AlphaFoldDB" id="A0A951PCL5"/>
<comment type="caution">
    <text evidence="1">The sequence shown here is derived from an EMBL/GenBank/DDBJ whole genome shotgun (WGS) entry which is preliminary data.</text>
</comment>
<reference evidence="1" key="2">
    <citation type="journal article" date="2022" name="Microbiol. Resour. Announc.">
        <title>Metagenome Sequencing to Explore Phylogenomics of Terrestrial Cyanobacteria.</title>
        <authorList>
            <person name="Ward R.D."/>
            <person name="Stajich J.E."/>
            <person name="Johansen J.R."/>
            <person name="Huntemann M."/>
            <person name="Clum A."/>
            <person name="Foster B."/>
            <person name="Foster B."/>
            <person name="Roux S."/>
            <person name="Palaniappan K."/>
            <person name="Varghese N."/>
            <person name="Mukherjee S."/>
            <person name="Reddy T.B.K."/>
            <person name="Daum C."/>
            <person name="Copeland A."/>
            <person name="Chen I.A."/>
            <person name="Ivanova N.N."/>
            <person name="Kyrpides N.C."/>
            <person name="Shapiro N."/>
            <person name="Eloe-Fadrosh E.A."/>
            <person name="Pietrasiak N."/>
        </authorList>
    </citation>
    <scope>NUCLEOTIDE SEQUENCE</scope>
    <source>
        <strain evidence="1">GSE-TBD4-15B</strain>
    </source>
</reference>
<reference evidence="1" key="1">
    <citation type="submission" date="2021-05" db="EMBL/GenBank/DDBJ databases">
        <authorList>
            <person name="Pietrasiak N."/>
            <person name="Ward R."/>
            <person name="Stajich J.E."/>
            <person name="Kurbessoian T."/>
        </authorList>
    </citation>
    <scope>NUCLEOTIDE SEQUENCE</scope>
    <source>
        <strain evidence="1">GSE-TBD4-15B</strain>
    </source>
</reference>
<dbReference type="EMBL" id="JAHHHV010000073">
    <property type="protein sequence ID" value="MBW4467106.1"/>
    <property type="molecule type" value="Genomic_DNA"/>
</dbReference>
<evidence type="ECO:0000313" key="2">
    <source>
        <dbReference type="Proteomes" id="UP000707356"/>
    </source>
</evidence>
<dbReference type="Proteomes" id="UP000707356">
    <property type="component" value="Unassembled WGS sequence"/>
</dbReference>